<keyword evidence="8" id="KW-1185">Reference proteome</keyword>
<evidence type="ECO:0000256" key="5">
    <source>
        <dbReference type="SAM" id="Phobius"/>
    </source>
</evidence>
<keyword evidence="1" id="KW-0805">Transcription regulation</keyword>
<comment type="caution">
    <text evidence="7">The sequence shown here is derived from an EMBL/GenBank/DDBJ whole genome shotgun (WGS) entry which is preliminary data.</text>
</comment>
<keyword evidence="3" id="KW-0804">Transcription</keyword>
<sequence>MESDVEGAAAIGDSVFEAAKTDEQKIKSYILNSNIQQSLGNIQGAIKYATIGDRLAQLTGYNRWRAVFSKILATNFRELGLYEQSRAYLATAERMCDLLDDADVRADIQIELFQEKALYKMNTRSYRVALELLDSAKRLIALDSESNSTLRLKKAANYHLQGICELELGNADLSYELMYTSLSFLSEVDRNIIPFVYRGLAELHLKLSNLDSCKHYLDYTSAYIIKPGRLRLKELYTATSAKYYMLSGNDKMANEFLQKQQVLDADRYLIGQEISSRIIMELRKEDLENRKYKLLFWWCISVASVIVILLLVYEIRFSRFNRVIVTTNLNYREEPKKQELSNHLAQENRSSTESSGTDSELNIALETETRLIRELSALEHENFFLERDLTLNKLASRLSSNQKYVSHIIKKYRNLDFNDYLQHKKINYLLEKINTDHTLLDYKLAYLAELSGFSSHSKFTTAFKSVMGKTPSQYIEEIRSEVSI</sequence>
<reference evidence="7" key="1">
    <citation type="submission" date="2020-06" db="EMBL/GenBank/DDBJ databases">
        <authorList>
            <person name="Dong N."/>
        </authorList>
    </citation>
    <scope>NUCLEOTIDE SEQUENCE</scope>
    <source>
        <strain evidence="7">R1692</strain>
    </source>
</reference>
<feature type="domain" description="HTH araC/xylS-type" evidence="6">
    <location>
        <begin position="373"/>
        <end position="477"/>
    </location>
</feature>
<evidence type="ECO:0000256" key="1">
    <source>
        <dbReference type="ARBA" id="ARBA00023015"/>
    </source>
</evidence>
<protein>
    <submittedName>
        <fullName evidence="7">Helix-turn-helix domain-containing protein</fullName>
    </submittedName>
</protein>
<evidence type="ECO:0000256" key="2">
    <source>
        <dbReference type="ARBA" id="ARBA00023125"/>
    </source>
</evidence>
<accession>A0ABT7NLA4</accession>
<evidence type="ECO:0000313" key="8">
    <source>
        <dbReference type="Proteomes" id="UP001170954"/>
    </source>
</evidence>
<feature type="region of interest" description="Disordered" evidence="4">
    <location>
        <begin position="336"/>
        <end position="359"/>
    </location>
</feature>
<gene>
    <name evidence="7" type="ORF">HX018_07025</name>
</gene>
<organism evidence="7 8">
    <name type="scientific">Sphingobacterium hotanense</name>
    <dbReference type="NCBI Taxonomy" id="649196"/>
    <lineage>
        <taxon>Bacteria</taxon>
        <taxon>Pseudomonadati</taxon>
        <taxon>Bacteroidota</taxon>
        <taxon>Sphingobacteriia</taxon>
        <taxon>Sphingobacteriales</taxon>
        <taxon>Sphingobacteriaceae</taxon>
        <taxon>Sphingobacterium</taxon>
    </lineage>
</organism>
<dbReference type="Pfam" id="PF12833">
    <property type="entry name" value="HTH_18"/>
    <property type="match status" value="1"/>
</dbReference>
<feature type="compositionally biased region" description="Polar residues" evidence="4">
    <location>
        <begin position="341"/>
        <end position="359"/>
    </location>
</feature>
<dbReference type="RefSeq" id="WP_286650958.1">
    <property type="nucleotide sequence ID" value="NZ_JACAGK010000015.1"/>
</dbReference>
<dbReference type="Proteomes" id="UP001170954">
    <property type="component" value="Unassembled WGS sequence"/>
</dbReference>
<dbReference type="PROSITE" id="PS01124">
    <property type="entry name" value="HTH_ARAC_FAMILY_2"/>
    <property type="match status" value="1"/>
</dbReference>
<dbReference type="PANTHER" id="PTHR43280:SF2">
    <property type="entry name" value="HTH-TYPE TRANSCRIPTIONAL REGULATOR EXSA"/>
    <property type="match status" value="1"/>
</dbReference>
<dbReference type="PANTHER" id="PTHR43280">
    <property type="entry name" value="ARAC-FAMILY TRANSCRIPTIONAL REGULATOR"/>
    <property type="match status" value="1"/>
</dbReference>
<reference evidence="7" key="2">
    <citation type="journal article" date="2022" name="Sci. Total Environ.">
        <title>Prevalence, transmission, and molecular epidemiology of tet(X)-positive bacteria among humans, animals, and environmental niches in China: An epidemiological, and genomic-based study.</title>
        <authorList>
            <person name="Dong N."/>
            <person name="Zeng Y."/>
            <person name="Cai C."/>
            <person name="Sun C."/>
            <person name="Lu J."/>
            <person name="Liu C."/>
            <person name="Zhou H."/>
            <person name="Sun Q."/>
            <person name="Shu L."/>
            <person name="Wang H."/>
            <person name="Wang Y."/>
            <person name="Wang S."/>
            <person name="Wu C."/>
            <person name="Chan E.W."/>
            <person name="Chen G."/>
            <person name="Shen Z."/>
            <person name="Chen S."/>
            <person name="Zhang R."/>
        </authorList>
    </citation>
    <scope>NUCLEOTIDE SEQUENCE</scope>
    <source>
        <strain evidence="7">R1692</strain>
    </source>
</reference>
<keyword evidence="5" id="KW-1133">Transmembrane helix</keyword>
<evidence type="ECO:0000256" key="4">
    <source>
        <dbReference type="SAM" id="MobiDB-lite"/>
    </source>
</evidence>
<feature type="transmembrane region" description="Helical" evidence="5">
    <location>
        <begin position="294"/>
        <end position="313"/>
    </location>
</feature>
<evidence type="ECO:0000259" key="6">
    <source>
        <dbReference type="PROSITE" id="PS01124"/>
    </source>
</evidence>
<evidence type="ECO:0000313" key="7">
    <source>
        <dbReference type="EMBL" id="MDM1047984.1"/>
    </source>
</evidence>
<dbReference type="SMART" id="SM00342">
    <property type="entry name" value="HTH_ARAC"/>
    <property type="match status" value="1"/>
</dbReference>
<keyword evidence="5" id="KW-0812">Transmembrane</keyword>
<dbReference type="SUPFAM" id="SSF46689">
    <property type="entry name" value="Homeodomain-like"/>
    <property type="match status" value="1"/>
</dbReference>
<dbReference type="InterPro" id="IPR009057">
    <property type="entry name" value="Homeodomain-like_sf"/>
</dbReference>
<dbReference type="Gene3D" id="1.10.10.60">
    <property type="entry name" value="Homeodomain-like"/>
    <property type="match status" value="2"/>
</dbReference>
<name>A0ABT7NLA4_9SPHI</name>
<dbReference type="EMBL" id="JACAGK010000015">
    <property type="protein sequence ID" value="MDM1047984.1"/>
    <property type="molecule type" value="Genomic_DNA"/>
</dbReference>
<proteinExistence type="predicted"/>
<keyword evidence="2" id="KW-0238">DNA-binding</keyword>
<dbReference type="InterPro" id="IPR018060">
    <property type="entry name" value="HTH_AraC"/>
</dbReference>
<keyword evidence="5" id="KW-0472">Membrane</keyword>
<evidence type="ECO:0000256" key="3">
    <source>
        <dbReference type="ARBA" id="ARBA00023163"/>
    </source>
</evidence>